<dbReference type="Pfam" id="PF04535">
    <property type="entry name" value="CASP_dom"/>
    <property type="match status" value="1"/>
</dbReference>
<evidence type="ECO:0000256" key="3">
    <source>
        <dbReference type="ARBA" id="ARBA00011489"/>
    </source>
</evidence>
<keyword evidence="5 8" id="KW-0812">Transmembrane</keyword>
<keyword evidence="10" id="KW-1185">Reference proteome</keyword>
<evidence type="ECO:0000256" key="2">
    <source>
        <dbReference type="ARBA" id="ARBA00007651"/>
    </source>
</evidence>
<evidence type="ECO:0000256" key="4">
    <source>
        <dbReference type="ARBA" id="ARBA00022475"/>
    </source>
</evidence>
<comment type="similarity">
    <text evidence="2 8">Belongs to the Casparian strip membrane proteins (CASP) family.</text>
</comment>
<gene>
    <name evidence="11" type="primary">LOC107427976</name>
</gene>
<feature type="domain" description="Casparian strip membrane protein" evidence="9">
    <location>
        <begin position="36"/>
        <end position="182"/>
    </location>
</feature>
<evidence type="ECO:0000256" key="8">
    <source>
        <dbReference type="RuleBase" id="RU361233"/>
    </source>
</evidence>
<dbReference type="Proteomes" id="UP001652623">
    <property type="component" value="Chromosome 9"/>
</dbReference>
<protein>
    <recommendedName>
        <fullName evidence="8">CASP-like protein</fullName>
    </recommendedName>
</protein>
<dbReference type="InterPro" id="IPR006702">
    <property type="entry name" value="CASP_dom"/>
</dbReference>
<dbReference type="PANTHER" id="PTHR36488:SF8">
    <property type="entry name" value="CASP-LIKE PROTEIN 1U1"/>
    <property type="match status" value="1"/>
</dbReference>
<accession>A0ABM3IXF4</accession>
<dbReference type="GeneID" id="107427976"/>
<evidence type="ECO:0000256" key="7">
    <source>
        <dbReference type="ARBA" id="ARBA00023136"/>
    </source>
</evidence>
<evidence type="ECO:0000313" key="10">
    <source>
        <dbReference type="Proteomes" id="UP001652623"/>
    </source>
</evidence>
<evidence type="ECO:0000256" key="5">
    <source>
        <dbReference type="ARBA" id="ARBA00022692"/>
    </source>
</evidence>
<dbReference type="InterPro" id="IPR044173">
    <property type="entry name" value="CASPL"/>
</dbReference>
<name>A0ABM3IXF4_ZIZJJ</name>
<feature type="transmembrane region" description="Helical" evidence="8">
    <location>
        <begin position="174"/>
        <end position="196"/>
    </location>
</feature>
<evidence type="ECO:0000256" key="6">
    <source>
        <dbReference type="ARBA" id="ARBA00022989"/>
    </source>
</evidence>
<keyword evidence="6 8" id="KW-1133">Transmembrane helix</keyword>
<sequence length="206" mass="22636">MAQSEMGSKEKTSSFMVQVNSIGIPISDPPTPPPQRSVFLAQLILKISAIFFTLCSISVIITSNQSIILFGIQFEASYAYSSSLKFLFGANAVVCVFSVLSMISVYLLRRSGLKLRDHFFIFLHDMVMMVLMVSGCAAATAIGYVAKHGQEDMTWHSICGYVHKFCHKMIISMVFSYLTFFAYLALTIISAHGLAFPSPSTSTSGH</sequence>
<reference evidence="11" key="1">
    <citation type="submission" date="2025-08" db="UniProtKB">
        <authorList>
            <consortium name="RefSeq"/>
        </authorList>
    </citation>
    <scope>IDENTIFICATION</scope>
    <source>
        <tissue evidence="11">Seedling</tissue>
    </source>
</reference>
<dbReference type="RefSeq" id="XP_048337370.1">
    <property type="nucleotide sequence ID" value="XM_048481413.2"/>
</dbReference>
<feature type="transmembrane region" description="Helical" evidence="8">
    <location>
        <begin position="120"/>
        <end position="146"/>
    </location>
</feature>
<keyword evidence="4 8" id="KW-1003">Cell membrane</keyword>
<feature type="transmembrane region" description="Helical" evidence="8">
    <location>
        <begin position="49"/>
        <end position="74"/>
    </location>
</feature>
<keyword evidence="7 8" id="KW-0472">Membrane</keyword>
<comment type="subunit">
    <text evidence="3 8">Homodimer and heterodimers.</text>
</comment>
<evidence type="ECO:0000259" key="9">
    <source>
        <dbReference type="Pfam" id="PF04535"/>
    </source>
</evidence>
<feature type="transmembrane region" description="Helical" evidence="8">
    <location>
        <begin position="86"/>
        <end position="108"/>
    </location>
</feature>
<proteinExistence type="inferred from homology"/>
<dbReference type="InterPro" id="IPR006459">
    <property type="entry name" value="CASP/CASPL"/>
</dbReference>
<evidence type="ECO:0000313" key="11">
    <source>
        <dbReference type="RefSeq" id="XP_048337370.1"/>
    </source>
</evidence>
<evidence type="ECO:0000256" key="1">
    <source>
        <dbReference type="ARBA" id="ARBA00004651"/>
    </source>
</evidence>
<dbReference type="PANTHER" id="PTHR36488">
    <property type="entry name" value="CASP-LIKE PROTEIN 1U1"/>
    <property type="match status" value="1"/>
</dbReference>
<comment type="subcellular location">
    <subcellularLocation>
        <location evidence="1 8">Cell membrane</location>
        <topology evidence="1 8">Multi-pass membrane protein</topology>
    </subcellularLocation>
</comment>
<dbReference type="NCBIfam" id="TIGR01569">
    <property type="entry name" value="A_tha_TIGR01569"/>
    <property type="match status" value="1"/>
</dbReference>
<organism evidence="10 11">
    <name type="scientific">Ziziphus jujuba</name>
    <name type="common">Chinese jujube</name>
    <name type="synonym">Ziziphus sativa</name>
    <dbReference type="NCBI Taxonomy" id="326968"/>
    <lineage>
        <taxon>Eukaryota</taxon>
        <taxon>Viridiplantae</taxon>
        <taxon>Streptophyta</taxon>
        <taxon>Embryophyta</taxon>
        <taxon>Tracheophyta</taxon>
        <taxon>Spermatophyta</taxon>
        <taxon>Magnoliopsida</taxon>
        <taxon>eudicotyledons</taxon>
        <taxon>Gunneridae</taxon>
        <taxon>Pentapetalae</taxon>
        <taxon>rosids</taxon>
        <taxon>fabids</taxon>
        <taxon>Rosales</taxon>
        <taxon>Rhamnaceae</taxon>
        <taxon>Paliureae</taxon>
        <taxon>Ziziphus</taxon>
    </lineage>
</organism>